<dbReference type="Pfam" id="PF19850">
    <property type="entry name" value="DUF6325"/>
    <property type="match status" value="1"/>
</dbReference>
<dbReference type="OrthoDB" id="1779644at2"/>
<dbReference type="AlphaFoldDB" id="A0A0B2B2M4"/>
<sequence length="147" mass="15062">MTDETLPGPVDFILVEFPGSADIGPAAQALTDLVDSGTVRLYDVAVLRKAADGSCLALDLGSSDDAGGFAPFAGARSDMFDETDLAESAEALEPDTIGLLVAYENAWAVPFVNAAFSAGAQVVASERIPAQTIVDVLEAAEAAENAL</sequence>
<evidence type="ECO:0000313" key="2">
    <source>
        <dbReference type="Proteomes" id="UP000230842"/>
    </source>
</evidence>
<reference evidence="1 2" key="1">
    <citation type="submission" date="2017-11" db="EMBL/GenBank/DDBJ databases">
        <title>Genomic Encyclopedia of Archaeal and Bacterial Type Strains, Phase II (KMG-II): From Individual Species to Whole Genera.</title>
        <authorList>
            <person name="Goeker M."/>
        </authorList>
    </citation>
    <scope>NUCLEOTIDE SEQUENCE [LARGE SCALE GENOMIC DNA]</scope>
    <source>
        <strain evidence="1 2">DSM 27763</strain>
    </source>
</reference>
<evidence type="ECO:0008006" key="3">
    <source>
        <dbReference type="Google" id="ProtNLM"/>
    </source>
</evidence>
<comment type="caution">
    <text evidence="1">The sequence shown here is derived from an EMBL/GenBank/DDBJ whole genome shotgun (WGS) entry which is preliminary data.</text>
</comment>
<name>A0A0B2B2M4_9ACTN</name>
<proteinExistence type="predicted"/>
<keyword evidence="2" id="KW-1185">Reference proteome</keyword>
<dbReference type="EMBL" id="PGEZ01000001">
    <property type="protein sequence ID" value="PJJ56744.1"/>
    <property type="molecule type" value="Genomic_DNA"/>
</dbReference>
<gene>
    <name evidence="1" type="ORF">CLV56_0955</name>
</gene>
<evidence type="ECO:0000313" key="1">
    <source>
        <dbReference type="EMBL" id="PJJ56744.1"/>
    </source>
</evidence>
<dbReference type="Proteomes" id="UP000230842">
    <property type="component" value="Unassembled WGS sequence"/>
</dbReference>
<organism evidence="1 2">
    <name type="scientific">Mumia flava</name>
    <dbReference type="NCBI Taxonomy" id="1348852"/>
    <lineage>
        <taxon>Bacteria</taxon>
        <taxon>Bacillati</taxon>
        <taxon>Actinomycetota</taxon>
        <taxon>Actinomycetes</taxon>
        <taxon>Propionibacteriales</taxon>
        <taxon>Nocardioidaceae</taxon>
        <taxon>Mumia</taxon>
    </lineage>
</organism>
<protein>
    <recommendedName>
        <fullName evidence="3">DUF1269 domain-containing protein</fullName>
    </recommendedName>
</protein>
<dbReference type="InterPro" id="IPR046288">
    <property type="entry name" value="DUF6325"/>
</dbReference>
<dbReference type="RefSeq" id="WP_039362951.1">
    <property type="nucleotide sequence ID" value="NZ_PGEZ01000001.1"/>
</dbReference>
<accession>A0A0B2B2M4</accession>